<evidence type="ECO:0000256" key="1">
    <source>
        <dbReference type="SAM" id="Coils"/>
    </source>
</evidence>
<feature type="compositionally biased region" description="Polar residues" evidence="2">
    <location>
        <begin position="253"/>
        <end position="274"/>
    </location>
</feature>
<feature type="compositionally biased region" description="Basic and acidic residues" evidence="2">
    <location>
        <begin position="279"/>
        <end position="289"/>
    </location>
</feature>
<organism evidence="3 4">
    <name type="scientific">Elsinoe australis</name>
    <dbReference type="NCBI Taxonomy" id="40998"/>
    <lineage>
        <taxon>Eukaryota</taxon>
        <taxon>Fungi</taxon>
        <taxon>Dikarya</taxon>
        <taxon>Ascomycota</taxon>
        <taxon>Pezizomycotina</taxon>
        <taxon>Dothideomycetes</taxon>
        <taxon>Dothideomycetidae</taxon>
        <taxon>Myriangiales</taxon>
        <taxon>Elsinoaceae</taxon>
        <taxon>Elsinoe</taxon>
    </lineage>
</organism>
<evidence type="ECO:0000313" key="3">
    <source>
        <dbReference type="EMBL" id="TKX25086.1"/>
    </source>
</evidence>
<protein>
    <submittedName>
        <fullName evidence="3">Uncharacterized protein</fullName>
    </submittedName>
</protein>
<evidence type="ECO:0000256" key="2">
    <source>
        <dbReference type="SAM" id="MobiDB-lite"/>
    </source>
</evidence>
<dbReference type="AlphaFoldDB" id="A0A4U7B8F3"/>
<dbReference type="Gene3D" id="1.10.287.1490">
    <property type="match status" value="1"/>
</dbReference>
<name>A0A4U7B8F3_9PEZI</name>
<keyword evidence="1" id="KW-0175">Coiled coil</keyword>
<feature type="compositionally biased region" description="Polar residues" evidence="2">
    <location>
        <begin position="230"/>
        <end position="244"/>
    </location>
</feature>
<reference evidence="3 4" key="1">
    <citation type="submission" date="2018-02" db="EMBL/GenBank/DDBJ databases">
        <title>Draft genome sequences of Elsinoe sp., causing black scab on jojoba.</title>
        <authorList>
            <person name="Stodart B."/>
            <person name="Jeffress S."/>
            <person name="Ash G."/>
            <person name="Arun Chinnappa K."/>
        </authorList>
    </citation>
    <scope>NUCLEOTIDE SEQUENCE [LARGE SCALE GENOMIC DNA]</scope>
    <source>
        <strain evidence="3 4">Hillstone_2</strain>
    </source>
</reference>
<evidence type="ECO:0000313" key="4">
    <source>
        <dbReference type="Proteomes" id="UP000308133"/>
    </source>
</evidence>
<accession>A0A4U7B8F3</accession>
<feature type="region of interest" description="Disordered" evidence="2">
    <location>
        <begin position="377"/>
        <end position="411"/>
    </location>
</feature>
<feature type="compositionally biased region" description="Basic and acidic residues" evidence="2">
    <location>
        <begin position="385"/>
        <end position="401"/>
    </location>
</feature>
<gene>
    <name evidence="3" type="ORF">C1H76_2672</name>
</gene>
<sequence length="745" mass="82492">MARLRPRYSYADIQNSHSSIAQIDADIARGGHPREDADEHWISIFADLHSSFTSTGELDARTDGAIFQLVKDKGLLDTLRARQLLDQRLTQALDQLETTATSSRKPRIAGTIEQIQACPSWEQFPANLPKHIQPLAHKSNRSTSSTADSSVPFGETVLSLFAQIAKQIPTTEAISCFNEHTNNGNCRLTIKTLKAVLSGLKQANPHTNRSRKRSVSLEQVEEQTHLNDLPQDSSTPADPSQDSAEPTIETRPMTITNVDGTASFSAQRTTSDGRSASDYPERQQDEITERSLPEFIATYGNHDVHNAIQNIEHDGQSAQCVLPQRHASHPVPPSGSCYQLAATRDRDAPASIHSAVTVFNATDGPLLDKAARLPDMQSTSAEADNLSRSEVDDLPRPEADSLPRPFRLTQDAGPRFSADQALAQSYLRTMTPFQLAEALAHAHTRGDGTIHTINDTRVPPRRYRVRTPAQPSFAPTSIMPQHRTPQTRANIVAPLFSRNEIDLDHNPWTSRTLSRRNFERGSTLGAAVRPTPNSVTPTKRAHGVVDSPDVEVGRAASPASRYSFSESGLDSFQLPRVTYGDSSTSANTPEPQPMTAADYVSCARSAIRSWTHEVRRAKSLRSKHVAALNELQRRREELDAQLISERGIASDYSAAVDFFASRKNNKNFQQDIDQYREKSVSQNKKVEGLMSVLEQVGRSIKEVEDELDQLSTEPSEIKSEVAYLLASDLFMLEQECRELDAEFHD</sequence>
<feature type="region of interest" description="Disordered" evidence="2">
    <location>
        <begin position="201"/>
        <end position="289"/>
    </location>
</feature>
<dbReference type="EMBL" id="PTQR01000032">
    <property type="protein sequence ID" value="TKX25086.1"/>
    <property type="molecule type" value="Genomic_DNA"/>
</dbReference>
<feature type="coiled-coil region" evidence="1">
    <location>
        <begin position="621"/>
        <end position="713"/>
    </location>
</feature>
<dbReference type="Proteomes" id="UP000308133">
    <property type="component" value="Unassembled WGS sequence"/>
</dbReference>
<proteinExistence type="predicted"/>
<comment type="caution">
    <text evidence="3">The sequence shown here is derived from an EMBL/GenBank/DDBJ whole genome shotgun (WGS) entry which is preliminary data.</text>
</comment>